<protein>
    <submittedName>
        <fullName evidence="2">Uncharacterized protein</fullName>
    </submittedName>
</protein>
<dbReference type="AlphaFoldDB" id="A0A553P0G7"/>
<dbReference type="EMBL" id="VCGU01000009">
    <property type="protein sequence ID" value="TRY71184.1"/>
    <property type="molecule type" value="Genomic_DNA"/>
</dbReference>
<accession>A0A553P0G7</accession>
<reference evidence="2 3" key="1">
    <citation type="journal article" date="2018" name="Nat. Ecol. Evol.">
        <title>Genomic signatures of mitonuclear coevolution across populations of Tigriopus californicus.</title>
        <authorList>
            <person name="Barreto F.S."/>
            <person name="Watson E.T."/>
            <person name="Lima T.G."/>
            <person name="Willett C.S."/>
            <person name="Edmands S."/>
            <person name="Li W."/>
            <person name="Burton R.S."/>
        </authorList>
    </citation>
    <scope>NUCLEOTIDE SEQUENCE [LARGE SCALE GENOMIC DNA]</scope>
    <source>
        <strain evidence="2 3">San Diego</strain>
    </source>
</reference>
<gene>
    <name evidence="2" type="ORF">TCAL_17323</name>
</gene>
<keyword evidence="1" id="KW-0732">Signal</keyword>
<dbReference type="Proteomes" id="UP000318571">
    <property type="component" value="Chromosome 9"/>
</dbReference>
<evidence type="ECO:0000256" key="1">
    <source>
        <dbReference type="SAM" id="SignalP"/>
    </source>
</evidence>
<organism evidence="2 3">
    <name type="scientific">Tigriopus californicus</name>
    <name type="common">Marine copepod</name>
    <dbReference type="NCBI Taxonomy" id="6832"/>
    <lineage>
        <taxon>Eukaryota</taxon>
        <taxon>Metazoa</taxon>
        <taxon>Ecdysozoa</taxon>
        <taxon>Arthropoda</taxon>
        <taxon>Crustacea</taxon>
        <taxon>Multicrustacea</taxon>
        <taxon>Hexanauplia</taxon>
        <taxon>Copepoda</taxon>
        <taxon>Harpacticoida</taxon>
        <taxon>Harpacticidae</taxon>
        <taxon>Tigriopus</taxon>
    </lineage>
</organism>
<name>A0A553P0G7_TIGCA</name>
<feature type="chain" id="PRO_5022151309" evidence="1">
    <location>
        <begin position="16"/>
        <end position="88"/>
    </location>
</feature>
<proteinExistence type="predicted"/>
<feature type="signal peptide" evidence="1">
    <location>
        <begin position="1"/>
        <end position="15"/>
    </location>
</feature>
<evidence type="ECO:0000313" key="2">
    <source>
        <dbReference type="EMBL" id="TRY71184.1"/>
    </source>
</evidence>
<keyword evidence="3" id="KW-1185">Reference proteome</keyword>
<comment type="caution">
    <text evidence="2">The sequence shown here is derived from an EMBL/GenBank/DDBJ whole genome shotgun (WGS) entry which is preliminary data.</text>
</comment>
<evidence type="ECO:0000313" key="3">
    <source>
        <dbReference type="Proteomes" id="UP000318571"/>
    </source>
</evidence>
<sequence>MAIKIWSSLELFVEALMVLKEIQITANTVYEMISGVSHSLDTTVGKVNLVGALDTLAVSGLLSVEVGARVLVVDTVLERYHDLSEKLL</sequence>